<accession>A0A382QJX7</accession>
<dbReference type="EMBL" id="UINC01115073">
    <property type="protein sequence ID" value="SVC85833.1"/>
    <property type="molecule type" value="Genomic_DNA"/>
</dbReference>
<evidence type="ECO:0000313" key="1">
    <source>
        <dbReference type="EMBL" id="SVC85833.1"/>
    </source>
</evidence>
<dbReference type="AlphaFoldDB" id="A0A382QJX7"/>
<organism evidence="1">
    <name type="scientific">marine metagenome</name>
    <dbReference type="NCBI Taxonomy" id="408172"/>
    <lineage>
        <taxon>unclassified sequences</taxon>
        <taxon>metagenomes</taxon>
        <taxon>ecological metagenomes</taxon>
    </lineage>
</organism>
<name>A0A382QJX7_9ZZZZ</name>
<feature type="non-terminal residue" evidence="1">
    <location>
        <position position="59"/>
    </location>
</feature>
<gene>
    <name evidence="1" type="ORF">METZ01_LOCUS338687</name>
</gene>
<protein>
    <submittedName>
        <fullName evidence="1">Uncharacterized protein</fullName>
    </submittedName>
</protein>
<sequence>MEFWHEIILPRLQHLTAMEYFTFAVNASVYCFSKNIASHYGEIKDEAKMRARLRILHGF</sequence>
<reference evidence="1" key="1">
    <citation type="submission" date="2018-05" db="EMBL/GenBank/DDBJ databases">
        <authorList>
            <person name="Lanie J.A."/>
            <person name="Ng W.-L."/>
            <person name="Kazmierczak K.M."/>
            <person name="Andrzejewski T.M."/>
            <person name="Davidsen T.M."/>
            <person name="Wayne K.J."/>
            <person name="Tettelin H."/>
            <person name="Glass J.I."/>
            <person name="Rusch D."/>
            <person name="Podicherti R."/>
            <person name="Tsui H.-C.T."/>
            <person name="Winkler M.E."/>
        </authorList>
    </citation>
    <scope>NUCLEOTIDE SEQUENCE</scope>
</reference>
<proteinExistence type="predicted"/>